<dbReference type="FunFam" id="1.10.287.280:FF:000001">
    <property type="entry name" value="DNA-directed RNA polymerase"/>
    <property type="match status" value="1"/>
</dbReference>
<dbReference type="InterPro" id="IPR029262">
    <property type="entry name" value="RPOL_N"/>
</dbReference>
<dbReference type="EC" id="2.7.7.6" evidence="2 9"/>
<dbReference type="SMART" id="SM01311">
    <property type="entry name" value="RPOL_N"/>
    <property type="match status" value="1"/>
</dbReference>
<dbReference type="Pfam" id="PF14700">
    <property type="entry name" value="RPOL_N"/>
    <property type="match status" value="1"/>
</dbReference>
<keyword evidence="7 9" id="KW-0804">Transcription</keyword>
<dbReference type="PANTHER" id="PTHR10102">
    <property type="entry name" value="DNA-DIRECTED RNA POLYMERASE, MITOCHONDRIAL"/>
    <property type="match status" value="1"/>
</dbReference>
<dbReference type="Gene3D" id="1.10.150.20">
    <property type="entry name" value="5' to 3' exonuclease, C-terminal subdomain"/>
    <property type="match status" value="1"/>
</dbReference>
<name>A0A507C765_9FUNG</name>
<comment type="function">
    <text evidence="9">DNA-dependent RNA polymerase catalyzes the transcription of DNA into RNA using the four ribonucleoside triphosphates as substrates.</text>
</comment>
<dbReference type="Gene3D" id="1.10.287.260">
    <property type="match status" value="1"/>
</dbReference>
<evidence type="ECO:0000256" key="4">
    <source>
        <dbReference type="ARBA" id="ARBA00022679"/>
    </source>
</evidence>
<feature type="compositionally biased region" description="Polar residues" evidence="10">
    <location>
        <begin position="112"/>
        <end position="123"/>
    </location>
</feature>
<dbReference type="GO" id="GO:0034245">
    <property type="term" value="C:mitochondrial DNA-directed RNA polymerase complex"/>
    <property type="evidence" value="ECO:0007669"/>
    <property type="project" value="TreeGrafter"/>
</dbReference>
<comment type="similarity">
    <text evidence="1 9">Belongs to the phage and mitochondrial RNA polymerase family.</text>
</comment>
<dbReference type="Gene3D" id="1.10.287.280">
    <property type="match status" value="1"/>
</dbReference>
<evidence type="ECO:0000256" key="7">
    <source>
        <dbReference type="ARBA" id="ARBA00023163"/>
    </source>
</evidence>
<evidence type="ECO:0000313" key="13">
    <source>
        <dbReference type="Proteomes" id="UP000317494"/>
    </source>
</evidence>
<dbReference type="GO" id="GO:0001018">
    <property type="term" value="F:mitochondrial promoter sequence-specific DNA binding"/>
    <property type="evidence" value="ECO:0007669"/>
    <property type="project" value="TreeGrafter"/>
</dbReference>
<evidence type="ECO:0000256" key="9">
    <source>
        <dbReference type="RuleBase" id="RU003805"/>
    </source>
</evidence>
<dbReference type="VEuPathDB" id="FungiDB:SeMB42_g07213"/>
<organism evidence="12 13">
    <name type="scientific">Synchytrium endobioticum</name>
    <dbReference type="NCBI Taxonomy" id="286115"/>
    <lineage>
        <taxon>Eukaryota</taxon>
        <taxon>Fungi</taxon>
        <taxon>Fungi incertae sedis</taxon>
        <taxon>Chytridiomycota</taxon>
        <taxon>Chytridiomycota incertae sedis</taxon>
        <taxon>Chytridiomycetes</taxon>
        <taxon>Synchytriales</taxon>
        <taxon>Synchytriaceae</taxon>
        <taxon>Synchytrium</taxon>
    </lineage>
</organism>
<keyword evidence="5 9" id="KW-0548">Nucleotidyltransferase</keyword>
<evidence type="ECO:0000313" key="12">
    <source>
        <dbReference type="EMBL" id="TPX35178.1"/>
    </source>
</evidence>
<reference evidence="12 13" key="1">
    <citation type="journal article" date="2019" name="Sci. Rep.">
        <title>Comparative genomics of chytrid fungi reveal insights into the obligate biotrophic and pathogenic lifestyle of Synchytrium endobioticum.</title>
        <authorList>
            <person name="van de Vossenberg B.T.L.H."/>
            <person name="Warris S."/>
            <person name="Nguyen H.D.T."/>
            <person name="van Gent-Pelzer M.P.E."/>
            <person name="Joly D.L."/>
            <person name="van de Geest H.C."/>
            <person name="Bonants P.J.M."/>
            <person name="Smith D.S."/>
            <person name="Levesque C.A."/>
            <person name="van der Lee T.A.J."/>
        </authorList>
    </citation>
    <scope>NUCLEOTIDE SEQUENCE [LARGE SCALE GENOMIC DNA]</scope>
    <source>
        <strain evidence="12 13">MB42</strain>
    </source>
</reference>
<sequence length="1423" mass="158018">MQSWDAACGMADRVDVSLERGTRDAVEPVASVSVRCGSPHHQPPGRPRAASRASRASTMYRRLASTIVSRNHHKRRRRIVSPTAIPPLSRSTRHRALASMSMLDAINRHQHQQQPPTTASHHQSLTLPSLPPSNSISIPSPIDVMQTSLFVPDTYIKLPPPPFDSSGSHRSTKFAYQEVEERLACISVLLHRDPTKAEAIFLLMMYSSKTRDVLKLKLTPAIQNAFLEAFIDRNLTERAHEWSKIILERQYGIGPDCSTYAILLSWHLAQGMVDHAIATVQTAETEGISTDALRRNFRFTDTSRRNALEALLRQMGKNVDGYSQADSLLLSALQSAGYEREDADNILTDYEAIDKAYEELETASQALQGSNSIDAIEVESTASADGAHTSGLLWLRSVLRKVPTVGASPIGLSEAQVLLETATVEAAVQELEALAADRPSTFALSTQSATLIWQWTTELASAIESELAAIKSDPTASQKFCTELSFVSLINPKAAALVAISCAIEPMTKMKRNHEAVVKTDHGMKFTALCLVIGKACEREYNLMQAARSSTRRWLKAEMKISALDAAGRSYEIQTRRIRKHLEAFEARRLEHDWIPVWPDNVKLKVGAFLAGLLLNTVKVAVVEEGASKDGPPNPPTLVPAFEHFVGIKNSSRVVGYFRASEAMRKMKTPPILAPPTLLPMLVSPKPWAGSWLGGYLTIRQPLIRIFNNPEHRDYIRAAEKADNDGGHLKFLMKGLDVLGQCPWRINEKILSTVVEAWKDDNPIGGLPAIKLSRPKPEMPSDEVVQKDPRALKRYRAQLKTWQNDASGLFSQRCSEAYKIEIAKAYAGHILYFPHNIDFRGRAYPLPSHLNHMGSDMCRGVMEFAEAKPLGKRGLDWLKIQVASLAGVTKVSFADRIKFTEANISEVFDSADEPLAGRRWWTKGDAPFQLLATCVDLAAALRYPNPEEYPSRLPVHQDGTCNGLQHYAALGGDIHGAEKVNLVPSDKPQDLYSGVASIVARFVEEHAKAYGKHQEIIARGEESDITVKLGGEDVPPPPESIIIHGKITRALVKQTVMTDPYGVTFIGAREQVAARLIETQDENQLTHEQIRSVSIYVAKLILASLGELFTCAKSIQKWFNVAALLVCRSIPENRLTSGELENARILGEIGALSEYEAGLVDDFKPRINPNKEQSVVSLVVPDIASLGLLDDESEGEQNLTEPEEESASVWIDVLVRKKSECRSKSKDTDPRMIKNVSMIWTTPMGVPIVQPYREAVAKVIHTPIQYIISRELDYLSEVSPRKQSSAFPPNFVHSLDACHMMLTAIASEAANIRFAAVHDSFWTHAADSDKLASILRQTFVKLHSIDVLQRLASELQDRISRNRLWVKVPLTPSQAEEWHKRKGKPKNKIRSSVSAWARVELPPLPKQGDLDVRQVLDSPYFFH</sequence>
<keyword evidence="6" id="KW-0809">Transit peptide</keyword>
<keyword evidence="3 9" id="KW-0240">DNA-directed RNA polymerase</keyword>
<dbReference type="InterPro" id="IPR024075">
    <property type="entry name" value="DNA-dir_RNA_pol_helix_hairp_sf"/>
</dbReference>
<proteinExistence type="inferred from homology"/>
<dbReference type="PANTHER" id="PTHR10102:SF0">
    <property type="entry name" value="DNA-DIRECTED RNA POLYMERASE, MITOCHONDRIAL"/>
    <property type="match status" value="1"/>
</dbReference>
<gene>
    <name evidence="12" type="ORF">SeMB42_g07213</name>
</gene>
<feature type="region of interest" description="Disordered" evidence="10">
    <location>
        <begin position="108"/>
        <end position="132"/>
    </location>
</feature>
<dbReference type="InterPro" id="IPR037159">
    <property type="entry name" value="RNA_POL_N_sf"/>
</dbReference>
<evidence type="ECO:0000256" key="8">
    <source>
        <dbReference type="ARBA" id="ARBA00048552"/>
    </source>
</evidence>
<dbReference type="InterPro" id="IPR002092">
    <property type="entry name" value="DNA-dir_Rpol_phage-type"/>
</dbReference>
<comment type="catalytic activity">
    <reaction evidence="8 9">
        <text>RNA(n) + a ribonucleoside 5'-triphosphate = RNA(n+1) + diphosphate</text>
        <dbReference type="Rhea" id="RHEA:21248"/>
        <dbReference type="Rhea" id="RHEA-COMP:14527"/>
        <dbReference type="Rhea" id="RHEA-COMP:17342"/>
        <dbReference type="ChEBI" id="CHEBI:33019"/>
        <dbReference type="ChEBI" id="CHEBI:61557"/>
        <dbReference type="ChEBI" id="CHEBI:140395"/>
        <dbReference type="EC" id="2.7.7.6"/>
    </reaction>
</comment>
<dbReference type="InterPro" id="IPR046950">
    <property type="entry name" value="DNA-dir_Rpol_C_phage-type"/>
</dbReference>
<feature type="domain" description="DNA-directed RNA polymerase N-terminal" evidence="11">
    <location>
        <begin position="414"/>
        <end position="741"/>
    </location>
</feature>
<dbReference type="STRING" id="286115.A0A507C765"/>
<dbReference type="SUPFAM" id="SSF56672">
    <property type="entry name" value="DNA/RNA polymerases"/>
    <property type="match status" value="1"/>
</dbReference>
<protein>
    <recommendedName>
        <fullName evidence="2 9">DNA-directed RNA polymerase</fullName>
        <ecNumber evidence="2 9">2.7.7.6</ecNumber>
    </recommendedName>
</protein>
<dbReference type="Pfam" id="PF00940">
    <property type="entry name" value="RNA_pol"/>
    <property type="match status" value="1"/>
</dbReference>
<dbReference type="GO" id="GO:0003899">
    <property type="term" value="F:DNA-directed RNA polymerase activity"/>
    <property type="evidence" value="ECO:0007669"/>
    <property type="project" value="UniProtKB-EC"/>
</dbReference>
<dbReference type="EMBL" id="QEAN01000479">
    <property type="protein sequence ID" value="TPX35178.1"/>
    <property type="molecule type" value="Genomic_DNA"/>
</dbReference>
<dbReference type="PROSITE" id="PS00489">
    <property type="entry name" value="RNA_POL_PHAGE_2"/>
    <property type="match status" value="1"/>
</dbReference>
<feature type="region of interest" description="Disordered" evidence="10">
    <location>
        <begin position="36"/>
        <end position="56"/>
    </location>
</feature>
<keyword evidence="13" id="KW-1185">Reference proteome</keyword>
<keyword evidence="4 9" id="KW-0808">Transferase</keyword>
<dbReference type="PROSITE" id="PS00900">
    <property type="entry name" value="RNA_POL_PHAGE_1"/>
    <property type="match status" value="1"/>
</dbReference>
<dbReference type="GO" id="GO:0006390">
    <property type="term" value="P:mitochondrial transcription"/>
    <property type="evidence" value="ECO:0007669"/>
    <property type="project" value="TreeGrafter"/>
</dbReference>
<evidence type="ECO:0000256" key="6">
    <source>
        <dbReference type="ARBA" id="ARBA00022946"/>
    </source>
</evidence>
<dbReference type="Proteomes" id="UP000317494">
    <property type="component" value="Unassembled WGS sequence"/>
</dbReference>
<dbReference type="InterPro" id="IPR043502">
    <property type="entry name" value="DNA/RNA_pol_sf"/>
</dbReference>
<comment type="caution">
    <text evidence="12">The sequence shown here is derived from an EMBL/GenBank/DDBJ whole genome shotgun (WGS) entry which is preliminary data.</text>
</comment>
<evidence type="ECO:0000256" key="3">
    <source>
        <dbReference type="ARBA" id="ARBA00022478"/>
    </source>
</evidence>
<evidence type="ECO:0000256" key="1">
    <source>
        <dbReference type="ARBA" id="ARBA00009493"/>
    </source>
</evidence>
<evidence type="ECO:0000256" key="10">
    <source>
        <dbReference type="SAM" id="MobiDB-lite"/>
    </source>
</evidence>
<evidence type="ECO:0000256" key="2">
    <source>
        <dbReference type="ARBA" id="ARBA00012418"/>
    </source>
</evidence>
<evidence type="ECO:0000256" key="5">
    <source>
        <dbReference type="ARBA" id="ARBA00022695"/>
    </source>
</evidence>
<dbReference type="Gene3D" id="1.10.1320.10">
    <property type="entry name" value="DNA-directed RNA polymerase, N-terminal domain"/>
    <property type="match status" value="1"/>
</dbReference>
<feature type="compositionally biased region" description="Low complexity" evidence="10">
    <location>
        <begin position="47"/>
        <end position="56"/>
    </location>
</feature>
<evidence type="ECO:0000259" key="11">
    <source>
        <dbReference type="SMART" id="SM01311"/>
    </source>
</evidence>
<accession>A0A507C765</accession>